<evidence type="ECO:0000313" key="7">
    <source>
        <dbReference type="Proteomes" id="UP000818266"/>
    </source>
</evidence>
<dbReference type="GO" id="GO:0030313">
    <property type="term" value="C:cell envelope"/>
    <property type="evidence" value="ECO:0007669"/>
    <property type="project" value="UniProtKB-SubCell"/>
</dbReference>
<organism evidence="6 7">
    <name type="scientific">Microcella pacifica</name>
    <dbReference type="NCBI Taxonomy" id="2591847"/>
    <lineage>
        <taxon>Bacteria</taxon>
        <taxon>Bacillati</taxon>
        <taxon>Actinomycetota</taxon>
        <taxon>Actinomycetes</taxon>
        <taxon>Micrococcales</taxon>
        <taxon>Microbacteriaceae</taxon>
        <taxon>Microcella</taxon>
    </lineage>
</organism>
<reference evidence="6 7" key="1">
    <citation type="submission" date="2020-03" db="EMBL/GenBank/DDBJ databases">
        <title>Chryseoglobus sp. isolated from a deep-sea seamount.</title>
        <authorList>
            <person name="Zhang D.-C."/>
        </authorList>
    </citation>
    <scope>NUCLEOTIDE SEQUENCE [LARGE SCALE GENOMIC DNA]</scope>
    <source>
        <strain evidence="6 7">KN1116</strain>
    </source>
</reference>
<feature type="signal peptide" evidence="4">
    <location>
        <begin position="1"/>
        <end position="27"/>
    </location>
</feature>
<dbReference type="AlphaFoldDB" id="A0A9E5JS58"/>
<dbReference type="PANTHER" id="PTHR46847:SF1">
    <property type="entry name" value="D-ALLOSE-BINDING PERIPLASMIC PROTEIN-RELATED"/>
    <property type="match status" value="1"/>
</dbReference>
<evidence type="ECO:0000256" key="2">
    <source>
        <dbReference type="ARBA" id="ARBA00007639"/>
    </source>
</evidence>
<evidence type="ECO:0000313" key="6">
    <source>
        <dbReference type="EMBL" id="NHF64161.1"/>
    </source>
</evidence>
<gene>
    <name evidence="6" type="ORF">FK219_013110</name>
</gene>
<keyword evidence="3 4" id="KW-0732">Signal</keyword>
<dbReference type="PANTHER" id="PTHR46847">
    <property type="entry name" value="D-ALLOSE-BINDING PERIPLASMIC PROTEIN-RELATED"/>
    <property type="match status" value="1"/>
</dbReference>
<name>A0A9E5JS58_9MICO</name>
<feature type="domain" description="Periplasmic binding protein" evidence="5">
    <location>
        <begin position="46"/>
        <end position="306"/>
    </location>
</feature>
<dbReference type="InterPro" id="IPR028082">
    <property type="entry name" value="Peripla_BP_I"/>
</dbReference>
<dbReference type="Pfam" id="PF13407">
    <property type="entry name" value="Peripla_BP_4"/>
    <property type="match status" value="1"/>
</dbReference>
<evidence type="ECO:0000256" key="4">
    <source>
        <dbReference type="SAM" id="SignalP"/>
    </source>
</evidence>
<proteinExistence type="inferred from homology"/>
<evidence type="ECO:0000259" key="5">
    <source>
        <dbReference type="Pfam" id="PF13407"/>
    </source>
</evidence>
<dbReference type="Gene3D" id="3.40.50.2300">
    <property type="match status" value="2"/>
</dbReference>
<dbReference type="CDD" id="cd01536">
    <property type="entry name" value="PBP1_ABC_sugar_binding-like"/>
    <property type="match status" value="1"/>
</dbReference>
<comment type="caution">
    <text evidence="6">The sequence shown here is derived from an EMBL/GenBank/DDBJ whole genome shotgun (WGS) entry which is preliminary data.</text>
</comment>
<keyword evidence="7" id="KW-1185">Reference proteome</keyword>
<dbReference type="GO" id="GO:0030246">
    <property type="term" value="F:carbohydrate binding"/>
    <property type="evidence" value="ECO:0007669"/>
    <property type="project" value="UniProtKB-ARBA"/>
</dbReference>
<dbReference type="Proteomes" id="UP000818266">
    <property type="component" value="Unassembled WGS sequence"/>
</dbReference>
<comment type="similarity">
    <text evidence="2">Belongs to the bacterial solute-binding protein 2 family.</text>
</comment>
<dbReference type="SUPFAM" id="SSF53822">
    <property type="entry name" value="Periplasmic binding protein-like I"/>
    <property type="match status" value="1"/>
</dbReference>
<protein>
    <submittedName>
        <fullName evidence="6">Substrate-binding domain-containing protein</fullName>
    </submittedName>
</protein>
<feature type="chain" id="PRO_5038913220" evidence="4">
    <location>
        <begin position="28"/>
        <end position="333"/>
    </location>
</feature>
<sequence>MRNTRITTSVVGLMAAAGLVLSGCATGDAETPDAGGSGEETFEVYALLPQGTDQPYGTTYLPPFEETAEELGLNLTITNSQYDADAQASECEVAVAAAPDLIILWPAVGDTVRPCLAAASAAGIPVTVTNSDVNPEDKDLTEAYSGPDTYGQGVSSAEIMCDLADGEEIGILVVNGLTGNSTAINRNAGFVDTVEANCPNVTILAEQPGNWNKDDSQIAVSEMLTAVGPENVDGIYAADDTMVAGAIDALKARDIDPEPLYITSIGNTFLGNPLVVSGELDGTVFQSSSWDGENAARLAHAVLTGADYEENLFMPSVKVTAENADDPSVAPEW</sequence>
<dbReference type="EMBL" id="VIKT02000040">
    <property type="protein sequence ID" value="NHF64161.1"/>
    <property type="molecule type" value="Genomic_DNA"/>
</dbReference>
<dbReference type="PROSITE" id="PS51257">
    <property type="entry name" value="PROKAR_LIPOPROTEIN"/>
    <property type="match status" value="1"/>
</dbReference>
<dbReference type="OrthoDB" id="7941261at2"/>
<comment type="subcellular location">
    <subcellularLocation>
        <location evidence="1">Cell envelope</location>
    </subcellularLocation>
</comment>
<evidence type="ECO:0000256" key="1">
    <source>
        <dbReference type="ARBA" id="ARBA00004196"/>
    </source>
</evidence>
<dbReference type="InterPro" id="IPR025997">
    <property type="entry name" value="SBP_2_dom"/>
</dbReference>
<accession>A0A9E5JS58</accession>
<evidence type="ECO:0000256" key="3">
    <source>
        <dbReference type="ARBA" id="ARBA00022729"/>
    </source>
</evidence>
<dbReference type="RefSeq" id="WP_152584308.1">
    <property type="nucleotide sequence ID" value="NZ_JAVJUB010000012.1"/>
</dbReference>